<name>A0A4Z1H6A2_9HELO</name>
<gene>
    <name evidence="2" type="ORF">BOTNAR_0774g00020</name>
</gene>
<dbReference type="AlphaFoldDB" id="A0A4Z1H6A2"/>
<proteinExistence type="predicted"/>
<feature type="chain" id="PRO_5021339756" evidence="1">
    <location>
        <begin position="22"/>
        <end position="120"/>
    </location>
</feature>
<evidence type="ECO:0000256" key="1">
    <source>
        <dbReference type="SAM" id="SignalP"/>
    </source>
</evidence>
<comment type="caution">
    <text evidence="2">The sequence shown here is derived from an EMBL/GenBank/DDBJ whole genome shotgun (WGS) entry which is preliminary data.</text>
</comment>
<reference evidence="2 3" key="1">
    <citation type="submission" date="2017-12" db="EMBL/GenBank/DDBJ databases">
        <title>Comparative genomics of Botrytis spp.</title>
        <authorList>
            <person name="Valero-Jimenez C.A."/>
            <person name="Tapia P."/>
            <person name="Veloso J."/>
            <person name="Silva-Moreno E."/>
            <person name="Staats M."/>
            <person name="Valdes J.H."/>
            <person name="Van Kan J.A.L."/>
        </authorList>
    </citation>
    <scope>NUCLEOTIDE SEQUENCE [LARGE SCALE GENOMIC DNA]</scope>
    <source>
        <strain evidence="2 3">MUCL2120</strain>
    </source>
</reference>
<sequence>MKLTLQHLLPLIAAFVASAVADPCTSYGPDARTISGGVGFRFYNSNPNHWSWNAQGSTAVLQDDGWASFDGHGLKGVSAMIVYYKNDDRYLYQPPNGDDGWCTIPAGKTSNIENIIGYRS</sequence>
<feature type="signal peptide" evidence="1">
    <location>
        <begin position="1"/>
        <end position="21"/>
    </location>
</feature>
<keyword evidence="1" id="KW-0732">Signal</keyword>
<evidence type="ECO:0000313" key="3">
    <source>
        <dbReference type="Proteomes" id="UP000297452"/>
    </source>
</evidence>
<protein>
    <submittedName>
        <fullName evidence="2">Uncharacterized protein</fullName>
    </submittedName>
</protein>
<dbReference type="OrthoDB" id="3458953at2759"/>
<dbReference type="Proteomes" id="UP000297452">
    <property type="component" value="Unassembled WGS sequence"/>
</dbReference>
<organism evidence="2 3">
    <name type="scientific">Botryotinia narcissicola</name>
    <dbReference type="NCBI Taxonomy" id="278944"/>
    <lineage>
        <taxon>Eukaryota</taxon>
        <taxon>Fungi</taxon>
        <taxon>Dikarya</taxon>
        <taxon>Ascomycota</taxon>
        <taxon>Pezizomycotina</taxon>
        <taxon>Leotiomycetes</taxon>
        <taxon>Helotiales</taxon>
        <taxon>Sclerotiniaceae</taxon>
        <taxon>Botryotinia</taxon>
    </lineage>
</organism>
<keyword evidence="3" id="KW-1185">Reference proteome</keyword>
<evidence type="ECO:0000313" key="2">
    <source>
        <dbReference type="EMBL" id="TGO44648.1"/>
    </source>
</evidence>
<accession>A0A4Z1H6A2</accession>
<dbReference type="EMBL" id="PQXJ01000771">
    <property type="protein sequence ID" value="TGO44648.1"/>
    <property type="molecule type" value="Genomic_DNA"/>
</dbReference>